<evidence type="ECO:0000256" key="1">
    <source>
        <dbReference type="ARBA" id="ARBA00024322"/>
    </source>
</evidence>
<evidence type="ECO:0000256" key="2">
    <source>
        <dbReference type="ARBA" id="ARBA00024446"/>
    </source>
</evidence>
<sequence>MLSSFLLAEFQSIATGYKEMNNILLNYPVDLFLSKNICPGRMLFIFNGNESDILEIDKYFKSKKISSIYILNIHEEIIEKINTTKKPTNISSFMICEFKNSICAMKASDLCVKEANIELVKLEFRIGLFGKSISVFNGLLSSLQSSKIAILDNLSNNDIVAIEIIENPVGELIKCI</sequence>
<dbReference type="Proteomes" id="UP000187166">
    <property type="component" value="Unassembled WGS sequence"/>
</dbReference>
<proteinExistence type="predicted"/>
<dbReference type="EMBL" id="MJIH01000001">
    <property type="protein sequence ID" value="OLR65527.1"/>
    <property type="molecule type" value="Genomic_DNA"/>
</dbReference>
<dbReference type="PIRSF" id="PIRSF034834">
    <property type="entry name" value="PduT"/>
    <property type="match status" value="1"/>
</dbReference>
<feature type="domain" description="Bacterial microcompartment" evidence="3">
    <location>
        <begin position="95"/>
        <end position="168"/>
    </location>
</feature>
<dbReference type="Pfam" id="PF00936">
    <property type="entry name" value="BMC"/>
    <property type="match status" value="1"/>
</dbReference>
<protein>
    <submittedName>
        <fullName evidence="4">BMC domain protein</fullName>
    </submittedName>
</protein>
<dbReference type="GO" id="GO:0031469">
    <property type="term" value="C:bacterial microcompartment"/>
    <property type="evidence" value="ECO:0007669"/>
    <property type="project" value="UniProtKB-SubCell"/>
</dbReference>
<comment type="caution">
    <text evidence="4">The sequence shown here is derived from an EMBL/GenBank/DDBJ whole genome shotgun (WGS) entry which is preliminary data.</text>
</comment>
<organism evidence="4 5">
    <name type="scientific">Peptoniphilus porci</name>
    <dbReference type="NCBI Taxonomy" id="2652280"/>
    <lineage>
        <taxon>Bacteria</taxon>
        <taxon>Bacillati</taxon>
        <taxon>Bacillota</taxon>
        <taxon>Tissierellia</taxon>
        <taxon>Tissierellales</taxon>
        <taxon>Peptoniphilaceae</taxon>
        <taxon>Peptoniphilus</taxon>
    </lineage>
</organism>
<keyword evidence="2" id="KW-1283">Bacterial microcompartment</keyword>
<dbReference type="InterPro" id="IPR011238">
    <property type="entry name" value="Micro_shell_prot_PduT"/>
</dbReference>
<evidence type="ECO:0000259" key="3">
    <source>
        <dbReference type="Pfam" id="PF00936"/>
    </source>
</evidence>
<dbReference type="InterPro" id="IPR037233">
    <property type="entry name" value="CcmK-like_sf"/>
</dbReference>
<dbReference type="Gene3D" id="3.30.70.1710">
    <property type="match status" value="1"/>
</dbReference>
<accession>A0A1U7M1S6</accession>
<dbReference type="STRING" id="1465756.BIV18_08370"/>
<evidence type="ECO:0000313" key="5">
    <source>
        <dbReference type="Proteomes" id="UP000187166"/>
    </source>
</evidence>
<dbReference type="AlphaFoldDB" id="A0A1U7M1S6"/>
<dbReference type="SUPFAM" id="SSF143414">
    <property type="entry name" value="CcmK-like"/>
    <property type="match status" value="1"/>
</dbReference>
<gene>
    <name evidence="4" type="ORF">BIV18_08370</name>
</gene>
<keyword evidence="5" id="KW-1185">Reference proteome</keyword>
<evidence type="ECO:0000313" key="4">
    <source>
        <dbReference type="EMBL" id="OLR65527.1"/>
    </source>
</evidence>
<reference evidence="4 5" key="1">
    <citation type="journal article" date="2016" name="Appl. Environ. Microbiol.">
        <title>Function and Phylogeny of Bacterial Butyryl Coenzyme A:Acetate Transferases and Their Diversity in the Proximal Colon of Swine.</title>
        <authorList>
            <person name="Trachsel J."/>
            <person name="Bayles D.O."/>
            <person name="Looft T."/>
            <person name="Levine U.Y."/>
            <person name="Allen H.K."/>
        </authorList>
    </citation>
    <scope>NUCLEOTIDE SEQUENCE [LARGE SCALE GENOMIC DNA]</scope>
    <source>
        <strain evidence="4 5">35-6-1</strain>
    </source>
</reference>
<dbReference type="InterPro" id="IPR000249">
    <property type="entry name" value="BMC_dom"/>
</dbReference>
<name>A0A1U7M1S6_9FIRM</name>
<comment type="subcellular location">
    <subcellularLocation>
        <location evidence="1">Bacterial microcompartment</location>
    </subcellularLocation>
</comment>